<evidence type="ECO:0000313" key="2">
    <source>
        <dbReference type="EMBL" id="CAG5073046.1"/>
    </source>
</evidence>
<keyword evidence="1" id="KW-1133">Transmembrane helix</keyword>
<keyword evidence="3" id="KW-1185">Reference proteome</keyword>
<protein>
    <recommendedName>
        <fullName evidence="4">Membrane or secreted protein</fullName>
    </recommendedName>
</protein>
<accession>A0ABM8UX13</accession>
<gene>
    <name evidence="2" type="ORF">DYBT9623_04573</name>
</gene>
<reference evidence="2 3" key="1">
    <citation type="submission" date="2021-04" db="EMBL/GenBank/DDBJ databases">
        <authorList>
            <person name="Rodrigo-Torres L."/>
            <person name="Arahal R. D."/>
            <person name="Lucena T."/>
        </authorList>
    </citation>
    <scope>NUCLEOTIDE SEQUENCE [LARGE SCALE GENOMIC DNA]</scope>
    <source>
        <strain evidence="2 3">CECT 9623</strain>
    </source>
</reference>
<sequence>MKKIVAIGVISGVILFVYLNSLARQMDGKLRKEKKDGEIAKKNETEGYFYHQS</sequence>
<comment type="caution">
    <text evidence="2">The sequence shown here is derived from an EMBL/GenBank/DDBJ whole genome shotgun (WGS) entry which is preliminary data.</text>
</comment>
<evidence type="ECO:0000313" key="3">
    <source>
        <dbReference type="Proteomes" id="UP000679725"/>
    </source>
</evidence>
<evidence type="ECO:0000256" key="1">
    <source>
        <dbReference type="SAM" id="Phobius"/>
    </source>
</evidence>
<keyword evidence="1" id="KW-0812">Transmembrane</keyword>
<name>A0ABM8UX13_9BACT</name>
<feature type="transmembrane region" description="Helical" evidence="1">
    <location>
        <begin position="6"/>
        <end position="23"/>
    </location>
</feature>
<dbReference type="RefSeq" id="WP_215235834.1">
    <property type="nucleotide sequence ID" value="NZ_CAJRAU010000007.1"/>
</dbReference>
<evidence type="ECO:0008006" key="4">
    <source>
        <dbReference type="Google" id="ProtNLM"/>
    </source>
</evidence>
<dbReference type="EMBL" id="CAJRAU010000007">
    <property type="protein sequence ID" value="CAG5073046.1"/>
    <property type="molecule type" value="Genomic_DNA"/>
</dbReference>
<organism evidence="2 3">
    <name type="scientific">Dyadobacter linearis</name>
    <dbReference type="NCBI Taxonomy" id="2823330"/>
    <lineage>
        <taxon>Bacteria</taxon>
        <taxon>Pseudomonadati</taxon>
        <taxon>Bacteroidota</taxon>
        <taxon>Cytophagia</taxon>
        <taxon>Cytophagales</taxon>
        <taxon>Spirosomataceae</taxon>
        <taxon>Dyadobacter</taxon>
    </lineage>
</organism>
<dbReference type="Proteomes" id="UP000679725">
    <property type="component" value="Unassembled WGS sequence"/>
</dbReference>
<keyword evidence="1" id="KW-0472">Membrane</keyword>
<proteinExistence type="predicted"/>